<organism evidence="1 2">
    <name type="scientific">Candidatus Magnetoglobus multicellularis str. Araruama</name>
    <dbReference type="NCBI Taxonomy" id="890399"/>
    <lineage>
        <taxon>Bacteria</taxon>
        <taxon>Pseudomonadati</taxon>
        <taxon>Thermodesulfobacteriota</taxon>
        <taxon>Desulfobacteria</taxon>
        <taxon>Desulfobacterales</taxon>
        <taxon>Desulfobacteraceae</taxon>
        <taxon>Candidatus Magnetoglobus</taxon>
    </lineage>
</organism>
<dbReference type="Proteomes" id="UP000189670">
    <property type="component" value="Unassembled WGS sequence"/>
</dbReference>
<sequence>MLKKLISSVSSSFRDRPWLESVSGTDRLFILELCNVKDCFNANDLWEAQYSGNDDIIESKTGQSRNRLQNALNIHRMIAPITELSGRIKQKAFVFTDVIVRIPKEIYEEDVRDNGRQLIMLAGNLCQLHEHHLEDLWQNRKPSYTISY</sequence>
<gene>
    <name evidence="1" type="ORF">OMM_13834</name>
</gene>
<evidence type="ECO:0000313" key="2">
    <source>
        <dbReference type="Proteomes" id="UP000189670"/>
    </source>
</evidence>
<dbReference type="EMBL" id="ATBP01002570">
    <property type="protein sequence ID" value="ETR65712.1"/>
    <property type="molecule type" value="Genomic_DNA"/>
</dbReference>
<proteinExistence type="predicted"/>
<dbReference type="AlphaFoldDB" id="A0A1V1NSY2"/>
<name>A0A1V1NSY2_9BACT</name>
<feature type="non-terminal residue" evidence="1">
    <location>
        <position position="148"/>
    </location>
</feature>
<comment type="caution">
    <text evidence="1">The sequence shown here is derived from an EMBL/GenBank/DDBJ whole genome shotgun (WGS) entry which is preliminary data.</text>
</comment>
<reference evidence="2" key="1">
    <citation type="submission" date="2012-11" db="EMBL/GenBank/DDBJ databases">
        <authorList>
            <person name="Lucero-Rivera Y.E."/>
            <person name="Tovar-Ramirez D."/>
        </authorList>
    </citation>
    <scope>NUCLEOTIDE SEQUENCE [LARGE SCALE GENOMIC DNA]</scope>
    <source>
        <strain evidence="2">Araruama</strain>
    </source>
</reference>
<evidence type="ECO:0000313" key="1">
    <source>
        <dbReference type="EMBL" id="ETR65712.1"/>
    </source>
</evidence>
<protein>
    <submittedName>
        <fullName evidence="1">Uncharacterized protein</fullName>
    </submittedName>
</protein>
<accession>A0A1V1NSY2</accession>